<organism evidence="1">
    <name type="scientific">Edafosvirus sp</name>
    <dbReference type="NCBI Taxonomy" id="2487765"/>
    <lineage>
        <taxon>Viruses</taxon>
        <taxon>Varidnaviria</taxon>
        <taxon>Bamfordvirae</taxon>
        <taxon>Nucleocytoviricota</taxon>
        <taxon>Megaviricetes</taxon>
        <taxon>Imitervirales</taxon>
        <taxon>Mimiviridae</taxon>
        <taxon>Klosneuvirinae</taxon>
    </lineage>
</organism>
<dbReference type="EMBL" id="MK072067">
    <property type="protein sequence ID" value="AYV77917.1"/>
    <property type="molecule type" value="Genomic_DNA"/>
</dbReference>
<gene>
    <name evidence="1" type="ORF">Edafosvirus2_96</name>
</gene>
<protein>
    <submittedName>
        <fullName evidence="1">Uncharacterized protein</fullName>
    </submittedName>
</protein>
<name>A0A3G4ZSQ2_9VIRU</name>
<sequence>MLKQAPDTFKLILGFLKLNDLENFAEVNSGICKNSRLEINKHWAKINPNIFGISKESKEIRKQCVSVFNSIIPKVIEQEKNKIVFELDISDKIKSLLFSDDSVTITPLMDRFIDMIVIYTYVLGTSIANQKYYIFNCDYSNKEVEFINIKKLLACSFFHFQCYGEFVKILNDDILLDTYINARFKGKFKNDGKLTTYSLPTNLKKSISSPIHAKFDSDKYIREKYHREKSKKLEVKNIKCDYSNVDKEISLMNDKGTFGLMTNIEKIIVEELESCNQDCRGGLSDGYRVCNIENCKCEGCKITNGKYFIGDDDGFQCDLINFLQCIFDFNKYIVIKDADTEMYTDHDFVMTFACKNSKITSTSNHAGDVYDYLHFNTREYEAGSFISQDTIGNNDMDIKLLVMDNKLTIISTYDNIVIL</sequence>
<proteinExistence type="predicted"/>
<reference evidence="1" key="1">
    <citation type="submission" date="2018-10" db="EMBL/GenBank/DDBJ databases">
        <title>Hidden diversity of soil giant viruses.</title>
        <authorList>
            <person name="Schulz F."/>
            <person name="Alteio L."/>
            <person name="Goudeau D."/>
            <person name="Ryan E.M."/>
            <person name="Malmstrom R.R."/>
            <person name="Blanchard J."/>
            <person name="Woyke T."/>
        </authorList>
    </citation>
    <scope>NUCLEOTIDE SEQUENCE</scope>
    <source>
        <strain evidence="1">EDV1</strain>
    </source>
</reference>
<evidence type="ECO:0000313" key="1">
    <source>
        <dbReference type="EMBL" id="AYV77917.1"/>
    </source>
</evidence>
<accession>A0A3G4ZSQ2</accession>